<keyword evidence="4" id="KW-1185">Reference proteome</keyword>
<proteinExistence type="predicted"/>
<organism evidence="3 4">
    <name type="scientific">Marinibacterium profundimaris</name>
    <dbReference type="NCBI Taxonomy" id="1679460"/>
    <lineage>
        <taxon>Bacteria</taxon>
        <taxon>Pseudomonadati</taxon>
        <taxon>Pseudomonadota</taxon>
        <taxon>Alphaproteobacteria</taxon>
        <taxon>Rhodobacterales</taxon>
        <taxon>Paracoccaceae</taxon>
        <taxon>Marinibacterium</taxon>
    </lineage>
</organism>
<dbReference type="InterPro" id="IPR003646">
    <property type="entry name" value="SH3-like_bac-type"/>
</dbReference>
<feature type="domain" description="SH3b" evidence="2">
    <location>
        <begin position="37"/>
        <end position="90"/>
    </location>
</feature>
<sequence>MRRLAALLLAFGLTAGTLQADPVYPWLYDVIGVSADDVLNLRAGPSSEAEVIGALAHDATGIEVVGINDNGYWLQIALPESTAWAATGFLAPQPHDPELAFTRILDCGGTEPFWGLQITQGTGATLSRMDKADADLPAGRVRPSPSMKNQYFLDLGERHAAMLTTKLCSDGMSDRAYGLSIRLVIDETETMHGCCSLRP</sequence>
<dbReference type="AlphaFoldDB" id="A0A225NP90"/>
<evidence type="ECO:0000313" key="4">
    <source>
        <dbReference type="Proteomes" id="UP000215377"/>
    </source>
</evidence>
<name>A0A225NP90_9RHOB</name>
<reference evidence="3 4" key="1">
    <citation type="submission" date="2013-04" db="EMBL/GenBank/DDBJ databases">
        <title>Oceanicola sp. 22II1-22F33 Genome Sequencing.</title>
        <authorList>
            <person name="Lai Q."/>
            <person name="Li G."/>
            <person name="Shao Z."/>
        </authorList>
    </citation>
    <scope>NUCLEOTIDE SEQUENCE [LARGE SCALE GENOMIC DNA]</scope>
    <source>
        <strain evidence="3 4">22II1-22F33</strain>
    </source>
</reference>
<dbReference type="Gene3D" id="2.30.30.40">
    <property type="entry name" value="SH3 Domains"/>
    <property type="match status" value="1"/>
</dbReference>
<dbReference type="Proteomes" id="UP000215377">
    <property type="component" value="Unassembled WGS sequence"/>
</dbReference>
<dbReference type="OrthoDB" id="5489750at2"/>
<evidence type="ECO:0000313" key="3">
    <source>
        <dbReference type="EMBL" id="OWU75740.1"/>
    </source>
</evidence>
<accession>A0A225NP90</accession>
<feature type="signal peptide" evidence="1">
    <location>
        <begin position="1"/>
        <end position="20"/>
    </location>
</feature>
<dbReference type="EMBL" id="AQQR01000002">
    <property type="protein sequence ID" value="OWU75740.1"/>
    <property type="molecule type" value="Genomic_DNA"/>
</dbReference>
<feature type="chain" id="PRO_5012827326" description="SH3b domain-containing protein" evidence="1">
    <location>
        <begin position="21"/>
        <end position="199"/>
    </location>
</feature>
<comment type="caution">
    <text evidence="3">The sequence shown here is derived from an EMBL/GenBank/DDBJ whole genome shotgun (WGS) entry which is preliminary data.</text>
</comment>
<dbReference type="RefSeq" id="WP_088648910.1">
    <property type="nucleotide sequence ID" value="NZ_AQQR01000002.1"/>
</dbReference>
<protein>
    <recommendedName>
        <fullName evidence="2">SH3b domain-containing protein</fullName>
    </recommendedName>
</protein>
<evidence type="ECO:0000259" key="2">
    <source>
        <dbReference type="Pfam" id="PF08239"/>
    </source>
</evidence>
<dbReference type="Pfam" id="PF08239">
    <property type="entry name" value="SH3_3"/>
    <property type="match status" value="1"/>
</dbReference>
<evidence type="ECO:0000256" key="1">
    <source>
        <dbReference type="SAM" id="SignalP"/>
    </source>
</evidence>
<gene>
    <name evidence="3" type="ORF">ATO3_05940</name>
</gene>
<keyword evidence="1" id="KW-0732">Signal</keyword>